<reference evidence="13" key="1">
    <citation type="submission" date="2023-07" db="EMBL/GenBank/DDBJ databases">
        <title>Genome mining of underrepresented organisms for secondary metabolites.</title>
        <authorList>
            <person name="D'Agostino P.M."/>
        </authorList>
    </citation>
    <scope>NUCLEOTIDE SEQUENCE [LARGE SCALE GENOMIC DNA]</scope>
    <source>
        <strain evidence="13">WS4403</strain>
    </source>
</reference>
<dbReference type="Proteomes" id="UP001195624">
    <property type="component" value="Unassembled WGS sequence"/>
</dbReference>
<keyword evidence="5" id="KW-0997">Cell inner membrane</keyword>
<evidence type="ECO:0000259" key="11">
    <source>
        <dbReference type="Pfam" id="PF00482"/>
    </source>
</evidence>
<feature type="transmembrane region" description="Helical" evidence="10">
    <location>
        <begin position="214"/>
        <end position="232"/>
    </location>
</feature>
<sequence>MANPTLFHWQAIDARGDFVSGALLSNSSLMVMQQLLDKGCSPVSIKRGKSWRPRDWQWQHKVMLIRQLATLLKAGLTLAQGVRLLAEGHPHPGWQALLLDIQAQIEQGAPFSQVLERWPEIFPPLFPALMHIGEVTGQLDECCFQLARQQERQQQLQKKVIKALRYPLFILLVALAVTVGMLVLVLPEFVSIYAAFDAPLPAFTAAVMALSETLQRGVMPLTMITLLTVLLWRSQRRKRVTWQRREQQLLLRLPLISSLYRGSQLSQIFTTLTLTQQAGLTLLQSLQAVEKTLSDCLWREAISDLQQHIAAGNPLHQALAQHKLFTPLCHQLIKVGEEAGSLDILLARLAQWHEEHTHELADTLAATLEPLMMVVIGIIVGTLVVAMYLPIFGLGDALG</sequence>
<dbReference type="InterPro" id="IPR001992">
    <property type="entry name" value="T2SS_GspF/T4SS_PilC_CS"/>
</dbReference>
<keyword evidence="13" id="KW-1185">Reference proteome</keyword>
<dbReference type="Gene3D" id="1.20.81.30">
    <property type="entry name" value="Type II secretion system (T2SS), domain F"/>
    <property type="match status" value="2"/>
</dbReference>
<dbReference type="InterPro" id="IPR018076">
    <property type="entry name" value="T2SS_GspF_dom"/>
</dbReference>
<dbReference type="NCBIfam" id="NF007861">
    <property type="entry name" value="PRK10573.1"/>
    <property type="match status" value="1"/>
</dbReference>
<name>A0ABS4PAW9_9GAMM</name>
<evidence type="ECO:0000256" key="3">
    <source>
        <dbReference type="ARBA" id="ARBA00022448"/>
    </source>
</evidence>
<keyword evidence="4" id="KW-1003">Cell membrane</keyword>
<evidence type="ECO:0000256" key="2">
    <source>
        <dbReference type="ARBA" id="ARBA00005745"/>
    </source>
</evidence>
<dbReference type="InterPro" id="IPR042094">
    <property type="entry name" value="T2SS_GspF_sf"/>
</dbReference>
<dbReference type="Pfam" id="PF00482">
    <property type="entry name" value="T2SSF"/>
    <property type="match status" value="2"/>
</dbReference>
<protein>
    <submittedName>
        <fullName evidence="12">Protein transport protein HofC</fullName>
    </submittedName>
</protein>
<dbReference type="RefSeq" id="WP_017800452.1">
    <property type="nucleotide sequence ID" value="NZ_JAGGMQ010000001.1"/>
</dbReference>
<dbReference type="PROSITE" id="PS00874">
    <property type="entry name" value="T2SP_F"/>
    <property type="match status" value="1"/>
</dbReference>
<organism evidence="12 13">
    <name type="scientific">Winslowiella toletana</name>
    <dbReference type="NCBI Taxonomy" id="92490"/>
    <lineage>
        <taxon>Bacteria</taxon>
        <taxon>Pseudomonadati</taxon>
        <taxon>Pseudomonadota</taxon>
        <taxon>Gammaproteobacteria</taxon>
        <taxon>Enterobacterales</taxon>
        <taxon>Erwiniaceae</taxon>
        <taxon>Winslowiella</taxon>
    </lineage>
</organism>
<gene>
    <name evidence="12" type="ORF">J2125_002980</name>
</gene>
<keyword evidence="3 9" id="KW-0813">Transport</keyword>
<dbReference type="EMBL" id="JAGGMQ010000001">
    <property type="protein sequence ID" value="MBP2169788.1"/>
    <property type="molecule type" value="Genomic_DNA"/>
</dbReference>
<feature type="transmembrane region" description="Helical" evidence="10">
    <location>
        <begin position="168"/>
        <end position="194"/>
    </location>
</feature>
<keyword evidence="7 10" id="KW-1133">Transmembrane helix</keyword>
<accession>A0ABS4PAW9</accession>
<keyword evidence="8 10" id="KW-0472">Membrane</keyword>
<feature type="domain" description="Type II secretion system protein GspF" evidence="11">
    <location>
        <begin position="270"/>
        <end position="390"/>
    </location>
</feature>
<evidence type="ECO:0000256" key="8">
    <source>
        <dbReference type="ARBA" id="ARBA00023136"/>
    </source>
</evidence>
<dbReference type="PANTHER" id="PTHR30012:SF7">
    <property type="entry name" value="PROTEIN TRANSPORT PROTEIN HOFC HOMOLOG"/>
    <property type="match status" value="1"/>
</dbReference>
<evidence type="ECO:0000256" key="9">
    <source>
        <dbReference type="RuleBase" id="RU003923"/>
    </source>
</evidence>
<evidence type="ECO:0000313" key="13">
    <source>
        <dbReference type="Proteomes" id="UP001195624"/>
    </source>
</evidence>
<evidence type="ECO:0000256" key="6">
    <source>
        <dbReference type="ARBA" id="ARBA00022692"/>
    </source>
</evidence>
<dbReference type="PANTHER" id="PTHR30012">
    <property type="entry name" value="GENERAL SECRETION PATHWAY PROTEIN"/>
    <property type="match status" value="1"/>
</dbReference>
<evidence type="ECO:0000256" key="10">
    <source>
        <dbReference type="SAM" id="Phobius"/>
    </source>
</evidence>
<proteinExistence type="inferred from homology"/>
<evidence type="ECO:0000256" key="5">
    <source>
        <dbReference type="ARBA" id="ARBA00022519"/>
    </source>
</evidence>
<evidence type="ECO:0000256" key="1">
    <source>
        <dbReference type="ARBA" id="ARBA00004429"/>
    </source>
</evidence>
<feature type="transmembrane region" description="Helical" evidence="10">
    <location>
        <begin position="371"/>
        <end position="391"/>
    </location>
</feature>
<feature type="domain" description="Type II secretion system protein GspF" evidence="11">
    <location>
        <begin position="65"/>
        <end position="187"/>
    </location>
</feature>
<evidence type="ECO:0000256" key="7">
    <source>
        <dbReference type="ARBA" id="ARBA00022989"/>
    </source>
</evidence>
<comment type="caution">
    <text evidence="12">The sequence shown here is derived from an EMBL/GenBank/DDBJ whole genome shotgun (WGS) entry which is preliminary data.</text>
</comment>
<dbReference type="PRINTS" id="PR00812">
    <property type="entry name" value="BCTERIALGSPF"/>
</dbReference>
<evidence type="ECO:0000256" key="4">
    <source>
        <dbReference type="ARBA" id="ARBA00022475"/>
    </source>
</evidence>
<evidence type="ECO:0000313" key="12">
    <source>
        <dbReference type="EMBL" id="MBP2169788.1"/>
    </source>
</evidence>
<dbReference type="InterPro" id="IPR003004">
    <property type="entry name" value="GspF/PilC"/>
</dbReference>
<keyword evidence="6 9" id="KW-0812">Transmembrane</keyword>
<comment type="subcellular location">
    <subcellularLocation>
        <location evidence="1 9">Cell inner membrane</location>
        <topology evidence="1 9">Multi-pass membrane protein</topology>
    </subcellularLocation>
</comment>
<comment type="similarity">
    <text evidence="2 9">Belongs to the GSP F family.</text>
</comment>